<evidence type="ECO:0000259" key="3">
    <source>
        <dbReference type="Pfam" id="PF00149"/>
    </source>
</evidence>
<dbReference type="InterPro" id="IPR036907">
    <property type="entry name" value="5'-Nucleotdase_C_sf"/>
</dbReference>
<dbReference type="InterPro" id="IPR041823">
    <property type="entry name" value="YHR202W_N"/>
</dbReference>
<dbReference type="InterPro" id="IPR029052">
    <property type="entry name" value="Metallo-depent_PP-like"/>
</dbReference>
<feature type="region of interest" description="Disordered" evidence="1">
    <location>
        <begin position="509"/>
        <end position="539"/>
    </location>
</feature>
<dbReference type="PANTHER" id="PTHR11575:SF43">
    <property type="entry name" value="SER_THR PROTEIN PHOSPHATASE FAMILY (AFU_ORTHOLOGUE AFUA_3G04160)"/>
    <property type="match status" value="1"/>
</dbReference>
<feature type="compositionally biased region" description="Basic and acidic residues" evidence="1">
    <location>
        <begin position="509"/>
        <end position="520"/>
    </location>
</feature>
<dbReference type="SUPFAM" id="SSF56300">
    <property type="entry name" value="Metallo-dependent phosphatases"/>
    <property type="match status" value="1"/>
</dbReference>
<dbReference type="Pfam" id="PF00149">
    <property type="entry name" value="Metallophos"/>
    <property type="match status" value="1"/>
</dbReference>
<dbReference type="InterPro" id="IPR006179">
    <property type="entry name" value="5_nucleotidase/apyrase"/>
</dbReference>
<feature type="domain" description="Putative 5'-nucleotidase C-terminal" evidence="4">
    <location>
        <begin position="365"/>
        <end position="597"/>
    </location>
</feature>
<dbReference type="SUPFAM" id="SSF55816">
    <property type="entry name" value="5'-nucleotidase (syn. UDP-sugar hydrolase), C-terminal domain"/>
    <property type="match status" value="1"/>
</dbReference>
<dbReference type="Gene3D" id="3.90.780.10">
    <property type="entry name" value="5'-Nucleotidase, C-terminal domain"/>
    <property type="match status" value="2"/>
</dbReference>
<evidence type="ECO:0000313" key="6">
    <source>
        <dbReference type="Proteomes" id="UP001305779"/>
    </source>
</evidence>
<feature type="chain" id="PRO_5046852297" description="Calcineurin-like phosphoesterase domain-containing protein" evidence="2">
    <location>
        <begin position="19"/>
        <end position="643"/>
    </location>
</feature>
<reference evidence="5 6" key="1">
    <citation type="journal article" date="2023" name="G3 (Bethesda)">
        <title>A chromosome-level genome assembly of Zasmidium syzygii isolated from banana leaves.</title>
        <authorList>
            <person name="van Westerhoven A.C."/>
            <person name="Mehrabi R."/>
            <person name="Talebi R."/>
            <person name="Steentjes M.B.F."/>
            <person name="Corcolon B."/>
            <person name="Chong P.A."/>
            <person name="Kema G.H.J."/>
            <person name="Seidl M.F."/>
        </authorList>
    </citation>
    <scope>NUCLEOTIDE SEQUENCE [LARGE SCALE GENOMIC DNA]</scope>
    <source>
        <strain evidence="5 6">P124</strain>
    </source>
</reference>
<dbReference type="PIRSF" id="PIRSF017316">
    <property type="entry name" value="Pesterase_C1039"/>
    <property type="match status" value="1"/>
</dbReference>
<keyword evidence="6" id="KW-1185">Reference proteome</keyword>
<feature type="domain" description="Calcineurin-like phosphoesterase" evidence="3">
    <location>
        <begin position="40"/>
        <end position="265"/>
    </location>
</feature>
<name>A0ABR0DXQ1_ZASCE</name>
<evidence type="ECO:0000259" key="4">
    <source>
        <dbReference type="Pfam" id="PF21953"/>
    </source>
</evidence>
<dbReference type="EMBL" id="JAXOVC010000015">
    <property type="protein sequence ID" value="KAK4493939.1"/>
    <property type="molecule type" value="Genomic_DNA"/>
</dbReference>
<dbReference type="CDD" id="cd07407">
    <property type="entry name" value="MPP_YHR202W_N"/>
    <property type="match status" value="1"/>
</dbReference>
<dbReference type="Gene3D" id="3.60.21.10">
    <property type="match status" value="1"/>
</dbReference>
<dbReference type="Proteomes" id="UP001305779">
    <property type="component" value="Unassembled WGS sequence"/>
</dbReference>
<sequence>MSFARVPLLLALLHAVTAEQPSAPSPIAAPLRELPWGQLNFLHTTDTHGWHGGHLQEAQYSADWGDYISFAHHLHKRADDDGSDLLVVDTGDRVEGNGLYDASNPKGKYDLDIVKQQSIDVLTVGNHELYQRNTSDREFNKVVPDFKNSYIASNLDIYNPKNGERTPMAQRFRKFTTKNQGIRVIAFGFIFNFQGNANNTVVQPVEEAIKEQWFKDAIDDKEVDLFLVAGHVPVRDSPEFDAVYKAIRDSNWDTPIVFFGGHTHIRDYRKFEKKAWALESGRYMETLGFLSISGLGTGKKDEVEAAASPDYKRLYIDNNLYSLYHHSGKNASTFDTELGKNVTKAIHEARKKLKLDHAYGCAPHDYWLSRTPYPSDDSILTWLENQVIPDTFNFTKIPSIILTNSGAIRFDIFKGPFTIDSTFLVSPFTSGLRTIKDVPYSAASKVLQLLNNEGQILLPDLAAVSQTDRVDLDQLRAPFAPVNEDTFFHAHTSHAHDLALEHHQTFLGRKKDGDKDKDDTPQVPGYTTKDDAGTDGDDTIHQPIKFYQVPNCISSNVSFPAPEYAAAYGPVNFRPVHISTPEKVDIIYNEFIENWILLALEYLGEKREKKDTSAVLEGKSMTDVISDWIKKSPDWACPKEKDV</sequence>
<dbReference type="InterPro" id="IPR004843">
    <property type="entry name" value="Calcineurin-like_PHP"/>
</dbReference>
<feature type="signal peptide" evidence="2">
    <location>
        <begin position="1"/>
        <end position="18"/>
    </location>
</feature>
<dbReference type="Pfam" id="PF21953">
    <property type="entry name" value="NadN_nucleosid_C"/>
    <property type="match status" value="1"/>
</dbReference>
<evidence type="ECO:0000313" key="5">
    <source>
        <dbReference type="EMBL" id="KAK4493939.1"/>
    </source>
</evidence>
<comment type="caution">
    <text evidence="5">The sequence shown here is derived from an EMBL/GenBank/DDBJ whole genome shotgun (WGS) entry which is preliminary data.</text>
</comment>
<protein>
    <recommendedName>
        <fullName evidence="7">Calcineurin-like phosphoesterase domain-containing protein</fullName>
    </recommendedName>
</protein>
<gene>
    <name evidence="5" type="ORF">PRZ48_015125</name>
</gene>
<proteinExistence type="predicted"/>
<evidence type="ECO:0000256" key="1">
    <source>
        <dbReference type="SAM" id="MobiDB-lite"/>
    </source>
</evidence>
<dbReference type="InterPro" id="IPR014485">
    <property type="entry name" value="Pesterase_C1039"/>
</dbReference>
<evidence type="ECO:0000256" key="2">
    <source>
        <dbReference type="SAM" id="SignalP"/>
    </source>
</evidence>
<keyword evidence="2" id="KW-0732">Signal</keyword>
<dbReference type="PANTHER" id="PTHR11575">
    <property type="entry name" value="5'-NUCLEOTIDASE-RELATED"/>
    <property type="match status" value="1"/>
</dbReference>
<organism evidence="5 6">
    <name type="scientific">Zasmidium cellare</name>
    <name type="common">Wine cellar mold</name>
    <name type="synonym">Racodium cellare</name>
    <dbReference type="NCBI Taxonomy" id="395010"/>
    <lineage>
        <taxon>Eukaryota</taxon>
        <taxon>Fungi</taxon>
        <taxon>Dikarya</taxon>
        <taxon>Ascomycota</taxon>
        <taxon>Pezizomycotina</taxon>
        <taxon>Dothideomycetes</taxon>
        <taxon>Dothideomycetidae</taxon>
        <taxon>Mycosphaerellales</taxon>
        <taxon>Mycosphaerellaceae</taxon>
        <taxon>Zasmidium</taxon>
    </lineage>
</organism>
<dbReference type="InterPro" id="IPR053828">
    <property type="entry name" value="Nucleosidase_C"/>
</dbReference>
<accession>A0ABR0DXQ1</accession>
<evidence type="ECO:0008006" key="7">
    <source>
        <dbReference type="Google" id="ProtNLM"/>
    </source>
</evidence>